<dbReference type="GO" id="GO:0035102">
    <property type="term" value="C:PRC1 complex"/>
    <property type="evidence" value="ECO:0007669"/>
    <property type="project" value="TreeGrafter"/>
</dbReference>
<evidence type="ECO:0000313" key="6">
    <source>
        <dbReference type="Proteomes" id="UP001208570"/>
    </source>
</evidence>
<feature type="compositionally biased region" description="Basic residues" evidence="3">
    <location>
        <begin position="107"/>
        <end position="129"/>
    </location>
</feature>
<dbReference type="InterPro" id="IPR052458">
    <property type="entry name" value="PcG_PRC1-like_component"/>
</dbReference>
<comment type="caution">
    <text evidence="5">The sequence shown here is derived from an EMBL/GenBank/DDBJ whole genome shotgun (WGS) entry which is preliminary data.</text>
</comment>
<keyword evidence="2" id="KW-0539">Nucleus</keyword>
<name>A0AAD9NA99_9ANNE</name>
<dbReference type="InterPro" id="IPR017956">
    <property type="entry name" value="AT_hook_DNA-bd_motif"/>
</dbReference>
<evidence type="ECO:0000313" key="5">
    <source>
        <dbReference type="EMBL" id="KAK2160781.1"/>
    </source>
</evidence>
<dbReference type="Proteomes" id="UP001208570">
    <property type="component" value="Unassembled WGS sequence"/>
</dbReference>
<dbReference type="Pfam" id="PF00385">
    <property type="entry name" value="Chromo"/>
    <property type="match status" value="1"/>
</dbReference>
<evidence type="ECO:0000259" key="4">
    <source>
        <dbReference type="PROSITE" id="PS50013"/>
    </source>
</evidence>
<dbReference type="EMBL" id="JAODUP010000127">
    <property type="protein sequence ID" value="KAK2160781.1"/>
    <property type="molecule type" value="Genomic_DNA"/>
</dbReference>
<gene>
    <name evidence="5" type="ORF">LSH36_127g13014</name>
</gene>
<protein>
    <recommendedName>
        <fullName evidence="4">Chromo domain-containing protein</fullName>
    </recommendedName>
</protein>
<dbReference type="GO" id="GO:0000122">
    <property type="term" value="P:negative regulation of transcription by RNA polymerase II"/>
    <property type="evidence" value="ECO:0007669"/>
    <property type="project" value="TreeGrafter"/>
</dbReference>
<dbReference type="InterPro" id="IPR023780">
    <property type="entry name" value="Chromo_domain"/>
</dbReference>
<dbReference type="InterPro" id="IPR000953">
    <property type="entry name" value="Chromo/chromo_shadow_dom"/>
</dbReference>
<feature type="compositionally biased region" description="Basic and acidic residues" evidence="3">
    <location>
        <begin position="295"/>
        <end position="308"/>
    </location>
</feature>
<dbReference type="InterPro" id="IPR033773">
    <property type="entry name" value="CBX7_C"/>
</dbReference>
<dbReference type="CDD" id="cd18627">
    <property type="entry name" value="CD_polycomb_like"/>
    <property type="match status" value="1"/>
</dbReference>
<dbReference type="InterPro" id="IPR016197">
    <property type="entry name" value="Chromo-like_dom_sf"/>
</dbReference>
<feature type="compositionally biased region" description="Acidic residues" evidence="3">
    <location>
        <begin position="136"/>
        <end position="176"/>
    </location>
</feature>
<feature type="compositionally biased region" description="Basic residues" evidence="3">
    <location>
        <begin position="262"/>
        <end position="272"/>
    </location>
</feature>
<accession>A0AAD9NA99</accession>
<dbReference type="PANTHER" id="PTHR46389">
    <property type="entry name" value="POLYCOMB GROUP PROTEIN PC"/>
    <property type="match status" value="1"/>
</dbReference>
<evidence type="ECO:0000256" key="2">
    <source>
        <dbReference type="ARBA" id="ARBA00023242"/>
    </source>
</evidence>
<dbReference type="PROSITE" id="PS00598">
    <property type="entry name" value="CHROMO_1"/>
    <property type="match status" value="1"/>
</dbReference>
<dbReference type="GO" id="GO:0000785">
    <property type="term" value="C:chromatin"/>
    <property type="evidence" value="ECO:0007669"/>
    <property type="project" value="TreeGrafter"/>
</dbReference>
<sequence>MTSARILWDVRCCLRSSIRSGGGDDKRDHAIVWQRLNMKIMELVDVGERVFAAECIQKRRIRKGKVEFLVKWKGWSHKHNTWEPEENILDRRLIDSFFSGEDPDTGKKKRGRKPQRDHRKCSPKSRNRSKKYDAKSDDDDDDETTSTEEEDSADETTEESSETSSETEIDDDQTETDEPKPSTSQTGSSTSKLDTPSKLEVFKGEKPIDRSASKKLVTPLKIKRGPGRPPSVLKIHLQSGQQKAKRPRGRPPKNPLAASRKLAGRRSRKRLTSGKALGRPPGSKDKKPRRKAKERKPTGDGSLKREDCSSLSDSAVGDGGPSSAKKRKDSLGEKASGENGKVGDGSKTNGMANGSTTSTGDGSHRNDGGDESRLDSRAFWTPPEETKPLLDQVFITDVTTNMVTVTVRESPTCQGFFRKRESED</sequence>
<feature type="compositionally biased region" description="Polar residues" evidence="3">
    <location>
        <begin position="181"/>
        <end position="194"/>
    </location>
</feature>
<dbReference type="AlphaFoldDB" id="A0AAD9NA99"/>
<feature type="compositionally biased region" description="Basic and acidic residues" evidence="3">
    <location>
        <begin position="362"/>
        <end position="376"/>
    </location>
</feature>
<dbReference type="InterPro" id="IPR023779">
    <property type="entry name" value="Chromodomain_CS"/>
</dbReference>
<dbReference type="SMART" id="SM00298">
    <property type="entry name" value="CHROMO"/>
    <property type="match status" value="1"/>
</dbReference>
<dbReference type="PANTHER" id="PTHR46389:SF3">
    <property type="entry name" value="POLYCOMB GROUP PROTEIN PC"/>
    <property type="match status" value="1"/>
</dbReference>
<feature type="compositionally biased region" description="Polar residues" evidence="3">
    <location>
        <begin position="346"/>
        <end position="361"/>
    </location>
</feature>
<keyword evidence="6" id="KW-1185">Reference proteome</keyword>
<comment type="subcellular location">
    <subcellularLocation>
        <location evidence="1">Nucleus</location>
    </subcellularLocation>
</comment>
<feature type="compositionally biased region" description="Basic and acidic residues" evidence="3">
    <location>
        <begin position="195"/>
        <end position="212"/>
    </location>
</feature>
<reference evidence="5" key="1">
    <citation type="journal article" date="2023" name="Mol. Biol. Evol.">
        <title>Third-Generation Sequencing Reveals the Adaptive Role of the Epigenome in Three Deep-Sea Polychaetes.</title>
        <authorList>
            <person name="Perez M."/>
            <person name="Aroh O."/>
            <person name="Sun Y."/>
            <person name="Lan Y."/>
            <person name="Juniper S.K."/>
            <person name="Young C.R."/>
            <person name="Angers B."/>
            <person name="Qian P.Y."/>
        </authorList>
    </citation>
    <scope>NUCLEOTIDE SEQUENCE</scope>
    <source>
        <strain evidence="5">P08H-3</strain>
    </source>
</reference>
<dbReference type="PRINTS" id="PR00929">
    <property type="entry name" value="ATHOOK"/>
</dbReference>
<dbReference type="Pfam" id="PF17218">
    <property type="entry name" value="CBX7_C"/>
    <property type="match status" value="1"/>
</dbReference>
<dbReference type="GO" id="GO:0003677">
    <property type="term" value="F:DNA binding"/>
    <property type="evidence" value="ECO:0007669"/>
    <property type="project" value="InterPro"/>
</dbReference>
<dbReference type="SUPFAM" id="SSF54160">
    <property type="entry name" value="Chromo domain-like"/>
    <property type="match status" value="1"/>
</dbReference>
<feature type="region of interest" description="Disordered" evidence="3">
    <location>
        <begin position="97"/>
        <end position="386"/>
    </location>
</feature>
<dbReference type="SMART" id="SM00384">
    <property type="entry name" value="AT_hook"/>
    <property type="match status" value="4"/>
</dbReference>
<dbReference type="PROSITE" id="PS50013">
    <property type="entry name" value="CHROMO_2"/>
    <property type="match status" value="1"/>
</dbReference>
<dbReference type="GO" id="GO:0003682">
    <property type="term" value="F:chromatin binding"/>
    <property type="evidence" value="ECO:0007669"/>
    <property type="project" value="TreeGrafter"/>
</dbReference>
<dbReference type="Gene3D" id="2.40.50.40">
    <property type="match status" value="1"/>
</dbReference>
<organism evidence="5 6">
    <name type="scientific">Paralvinella palmiformis</name>
    <dbReference type="NCBI Taxonomy" id="53620"/>
    <lineage>
        <taxon>Eukaryota</taxon>
        <taxon>Metazoa</taxon>
        <taxon>Spiralia</taxon>
        <taxon>Lophotrochozoa</taxon>
        <taxon>Annelida</taxon>
        <taxon>Polychaeta</taxon>
        <taxon>Sedentaria</taxon>
        <taxon>Canalipalpata</taxon>
        <taxon>Terebellida</taxon>
        <taxon>Terebelliformia</taxon>
        <taxon>Alvinellidae</taxon>
        <taxon>Paralvinella</taxon>
    </lineage>
</organism>
<evidence type="ECO:0000256" key="1">
    <source>
        <dbReference type="ARBA" id="ARBA00004123"/>
    </source>
</evidence>
<feature type="domain" description="Chromo" evidence="4">
    <location>
        <begin position="51"/>
        <end position="109"/>
    </location>
</feature>
<proteinExistence type="predicted"/>
<evidence type="ECO:0000256" key="3">
    <source>
        <dbReference type="SAM" id="MobiDB-lite"/>
    </source>
</evidence>